<evidence type="ECO:0000313" key="4">
    <source>
        <dbReference type="EMBL" id="OJF11620.1"/>
    </source>
</evidence>
<evidence type="ECO:0000259" key="3">
    <source>
        <dbReference type="Pfam" id="PF13751"/>
    </source>
</evidence>
<name>A0A1K0GKU3_9ACTN</name>
<comment type="caution">
    <text evidence="4">The sequence shown here is derived from an EMBL/GenBank/DDBJ whole genome shotgun (WGS) entry which is preliminary data.</text>
</comment>
<evidence type="ECO:0000256" key="1">
    <source>
        <dbReference type="SAM" id="MobiDB-lite"/>
    </source>
</evidence>
<feature type="domain" description="Transposase DDE" evidence="3">
    <location>
        <begin position="428"/>
        <end position="551"/>
    </location>
</feature>
<dbReference type="Pfam" id="PF05598">
    <property type="entry name" value="DUF772"/>
    <property type="match status" value="1"/>
</dbReference>
<dbReference type="EMBL" id="MEIA01000296">
    <property type="protein sequence ID" value="OJF11620.1"/>
    <property type="molecule type" value="Genomic_DNA"/>
</dbReference>
<dbReference type="AlphaFoldDB" id="A0A1K0GKU3"/>
<dbReference type="Pfam" id="PF13751">
    <property type="entry name" value="DDE_Tnp_1_6"/>
    <property type="match status" value="1"/>
</dbReference>
<feature type="region of interest" description="Disordered" evidence="1">
    <location>
        <begin position="269"/>
        <end position="294"/>
    </location>
</feature>
<dbReference type="Proteomes" id="UP000182486">
    <property type="component" value="Unassembled WGS sequence"/>
</dbReference>
<feature type="compositionally biased region" description="Polar residues" evidence="1">
    <location>
        <begin position="565"/>
        <end position="575"/>
    </location>
</feature>
<evidence type="ECO:0008006" key="6">
    <source>
        <dbReference type="Google" id="ProtNLM"/>
    </source>
</evidence>
<accession>A0A1K0GKU3</accession>
<dbReference type="PANTHER" id="PTHR35604">
    <property type="entry name" value="TRANSPOSASE INSH FOR INSERTION SEQUENCE ELEMENT IS5A-RELATED"/>
    <property type="match status" value="1"/>
</dbReference>
<keyword evidence="5" id="KW-1185">Reference proteome</keyword>
<feature type="domain" description="Transposase InsH N-terminal" evidence="2">
    <location>
        <begin position="23"/>
        <end position="113"/>
    </location>
</feature>
<dbReference type="InterPro" id="IPR025668">
    <property type="entry name" value="Tnp_DDE_dom"/>
</dbReference>
<feature type="compositionally biased region" description="Basic and acidic residues" evidence="1">
    <location>
        <begin position="269"/>
        <end position="280"/>
    </location>
</feature>
<evidence type="ECO:0000313" key="5">
    <source>
        <dbReference type="Proteomes" id="UP000182486"/>
    </source>
</evidence>
<dbReference type="InterPro" id="IPR047629">
    <property type="entry name" value="IS1182_transpos"/>
</dbReference>
<proteinExistence type="predicted"/>
<dbReference type="PANTHER" id="PTHR35604:SF2">
    <property type="entry name" value="TRANSPOSASE INSH FOR INSERTION SEQUENCE ELEMENT IS5A-RELATED"/>
    <property type="match status" value="1"/>
</dbReference>
<dbReference type="InterPro" id="IPR008490">
    <property type="entry name" value="Transposase_InsH_N"/>
</dbReference>
<organism evidence="4 5">
    <name type="scientific">Couchioplanes caeruleus subsp. caeruleus</name>
    <dbReference type="NCBI Taxonomy" id="56427"/>
    <lineage>
        <taxon>Bacteria</taxon>
        <taxon>Bacillati</taxon>
        <taxon>Actinomycetota</taxon>
        <taxon>Actinomycetes</taxon>
        <taxon>Micromonosporales</taxon>
        <taxon>Micromonosporaceae</taxon>
        <taxon>Couchioplanes</taxon>
    </lineage>
</organism>
<evidence type="ECO:0000259" key="2">
    <source>
        <dbReference type="Pfam" id="PF05598"/>
    </source>
</evidence>
<dbReference type="NCBIfam" id="NF033551">
    <property type="entry name" value="transpos_IS1182"/>
    <property type="match status" value="1"/>
</dbReference>
<protein>
    <recommendedName>
        <fullName evidence="6">Transposase</fullName>
    </recommendedName>
</protein>
<gene>
    <name evidence="4" type="ORF">BG844_25250</name>
</gene>
<reference evidence="4 5" key="1">
    <citation type="submission" date="2016-09" db="EMBL/GenBank/DDBJ databases">
        <title>Couchioplanes caeruleus draft genome sequence.</title>
        <authorList>
            <person name="Sheehan J."/>
            <person name="Caffrey P."/>
        </authorList>
    </citation>
    <scope>NUCLEOTIDE SEQUENCE [LARGE SCALE GENOMIC DNA]</scope>
    <source>
        <strain evidence="4 5">DSM 43634</strain>
    </source>
</reference>
<feature type="region of interest" description="Disordered" evidence="1">
    <location>
        <begin position="552"/>
        <end position="575"/>
    </location>
</feature>
<sequence length="575" mass="64011">MSMGCGSGRAIPVETARVAWAASPKGTPAMRVRDLLQELFIDDDFAGWFPVDGRRGVSPARLALVSVLQYAENLTDRQAARAVACRIDWKYALGMELSEPGFDHSVLSEFRDRLAVDDRADRLLAVMVHRLAEAGLVKRRGRARTDSTHVLAAVRRLNRVELVAETMRAALEALAKVDEVWLAAVMPAHWAGRYGRSVRHERQPGGAQAIIAYVEQVGADGAWLLQAVYAGSAPAQAAREPAVDVLRRVWIQQYWYDETGTLRWRDAKMSRARRSRDGTARRNTATNDDDTEPARVPWSTAEIVSPHDPEARFSHKPGKVEWVGYKDHQTETCGGDNPNLIVHVVTTPAPEQDITAVDAIHAALTTNKVAPAEHLVDSGYVTPEVIHRAAVEHDITVVGPVREDPRAGERPGFAKEDFQVNWQDHTVTCPQGATSPAWKPTLADRKPRLSVLFRRADCRTCTARRQCTGNVDGKGRHLLLLPEPLQKIQNTARTQQKTADWKKRYHLRAGAESTVSETVRAHGLRQCRYRGLAKTHVQHVLTAAAANIIRLDQHRPGRNRRPRTPLQQMFQPAAE</sequence>